<dbReference type="Gene3D" id="3.10.520.10">
    <property type="entry name" value="ApbE-like domains"/>
    <property type="match status" value="1"/>
</dbReference>
<dbReference type="AlphaFoldDB" id="A0A6H1WUY2"/>
<dbReference type="KEGG" id="tmai:FVE67_02920"/>
<dbReference type="SUPFAM" id="SSF143631">
    <property type="entry name" value="ApbE-like"/>
    <property type="match status" value="1"/>
</dbReference>
<dbReference type="InterPro" id="IPR003374">
    <property type="entry name" value="ApbE-like_sf"/>
</dbReference>
<dbReference type="EMBL" id="CP042909">
    <property type="protein sequence ID" value="QJA06964.1"/>
    <property type="molecule type" value="Genomic_DNA"/>
</dbReference>
<dbReference type="NCBIfam" id="NF003323">
    <property type="entry name" value="PRK04334.1-3"/>
    <property type="match status" value="1"/>
</dbReference>
<gene>
    <name evidence="1" type="ORF">FVE67_02920</name>
</gene>
<name>A0A6H1WUY2_9BACT</name>
<organism evidence="1 2">
    <name type="scientific">Thermosulfurimonas marina</name>
    <dbReference type="NCBI Taxonomy" id="2047767"/>
    <lineage>
        <taxon>Bacteria</taxon>
        <taxon>Pseudomonadati</taxon>
        <taxon>Thermodesulfobacteriota</taxon>
        <taxon>Thermodesulfobacteria</taxon>
        <taxon>Thermodesulfobacteriales</taxon>
        <taxon>Thermodesulfobacteriaceae</taxon>
        <taxon>Thermosulfurimonas</taxon>
    </lineage>
</organism>
<dbReference type="InterPro" id="IPR007183">
    <property type="entry name" value="UPF0280"/>
</dbReference>
<evidence type="ECO:0000313" key="1">
    <source>
        <dbReference type="EMBL" id="QJA06964.1"/>
    </source>
</evidence>
<accession>A0A6H1WUY2</accession>
<dbReference type="PIRSF" id="PIRSF006421">
    <property type="entry name" value="UCP006421"/>
    <property type="match status" value="1"/>
</dbReference>
<sequence>MRHYRTWFRPEGDLCAFRVVYRETDLAVLAERDLSLEVLQLVQEIRAPLEEYLKEHPEFLSSLKPLPEDPGAPEIVKRMLAAGRAVGVGPMAAVAGAIAEAVGRRLLAEGLTRKVVVENGGDIFLALGRAATVALYAGDSPLSGKVGLRIAPDFQPCGVCTSSGKIGHSLSLGQAEAVTVIAPEAALADAAATALGNLAKGKKSLRRILSAARDLPGLLGVVCILGKDLGAVGPAVELVPL</sequence>
<evidence type="ECO:0000313" key="2">
    <source>
        <dbReference type="Proteomes" id="UP000501253"/>
    </source>
</evidence>
<reference evidence="1 2" key="1">
    <citation type="submission" date="2019-08" db="EMBL/GenBank/DDBJ databases">
        <title>Complete genome sequence of Thermosulfurimonas marina SU872T, an anaerobic thermophilic chemolithoautotrophic bacterium isolated from a shallow marine hydrothermal vent.</title>
        <authorList>
            <person name="Allioux M."/>
            <person name="Jebbar M."/>
            <person name="Slobodkina G."/>
            <person name="Slobodkin A."/>
            <person name="Moalic Y."/>
            <person name="Frolova A."/>
            <person name="Shao Z."/>
            <person name="Alain K."/>
        </authorList>
    </citation>
    <scope>NUCLEOTIDE SEQUENCE [LARGE SCALE GENOMIC DNA]</scope>
    <source>
        <strain evidence="1 2">SU872</strain>
    </source>
</reference>
<proteinExistence type="predicted"/>
<dbReference type="Proteomes" id="UP000501253">
    <property type="component" value="Chromosome"/>
</dbReference>
<protein>
    <submittedName>
        <fullName evidence="1">UPF0280 family protein</fullName>
    </submittedName>
</protein>
<keyword evidence="2" id="KW-1185">Reference proteome</keyword>